<dbReference type="InterPro" id="IPR003661">
    <property type="entry name" value="HisK_dim/P_dom"/>
</dbReference>
<evidence type="ECO:0000256" key="1">
    <source>
        <dbReference type="ARBA" id="ARBA00000085"/>
    </source>
</evidence>
<name>A0A916SEJ0_9BURK</name>
<dbReference type="PROSITE" id="PS51257">
    <property type="entry name" value="PROKAR_LIPOPROTEIN"/>
    <property type="match status" value="1"/>
</dbReference>
<dbReference type="EMBL" id="BMIG01000003">
    <property type="protein sequence ID" value="GGA93417.1"/>
    <property type="molecule type" value="Genomic_DNA"/>
</dbReference>
<organism evidence="11 12">
    <name type="scientific">Polaromonas eurypsychrophila</name>
    <dbReference type="NCBI Taxonomy" id="1614635"/>
    <lineage>
        <taxon>Bacteria</taxon>
        <taxon>Pseudomonadati</taxon>
        <taxon>Pseudomonadota</taxon>
        <taxon>Betaproteobacteria</taxon>
        <taxon>Burkholderiales</taxon>
        <taxon>Comamonadaceae</taxon>
        <taxon>Polaromonas</taxon>
    </lineage>
</organism>
<dbReference type="AlphaFoldDB" id="A0A916SEJ0"/>
<dbReference type="InterPro" id="IPR004358">
    <property type="entry name" value="Sig_transdc_His_kin-like_C"/>
</dbReference>
<evidence type="ECO:0000256" key="4">
    <source>
        <dbReference type="ARBA" id="ARBA00022679"/>
    </source>
</evidence>
<keyword evidence="12" id="KW-1185">Reference proteome</keyword>
<protein>
    <recommendedName>
        <fullName evidence="2">histidine kinase</fullName>
        <ecNumber evidence="2">2.7.13.3</ecNumber>
    </recommendedName>
</protein>
<dbReference type="Pfam" id="PF02518">
    <property type="entry name" value="HATPase_c"/>
    <property type="match status" value="1"/>
</dbReference>
<reference evidence="11" key="1">
    <citation type="journal article" date="2014" name="Int. J. Syst. Evol. Microbiol.">
        <title>Complete genome sequence of Corynebacterium casei LMG S-19264T (=DSM 44701T), isolated from a smear-ripened cheese.</title>
        <authorList>
            <consortium name="US DOE Joint Genome Institute (JGI-PGF)"/>
            <person name="Walter F."/>
            <person name="Albersmeier A."/>
            <person name="Kalinowski J."/>
            <person name="Ruckert C."/>
        </authorList>
    </citation>
    <scope>NUCLEOTIDE SEQUENCE</scope>
    <source>
        <strain evidence="11">CGMCC 1.15322</strain>
    </source>
</reference>
<proteinExistence type="predicted"/>
<evidence type="ECO:0000259" key="10">
    <source>
        <dbReference type="PROSITE" id="PS50109"/>
    </source>
</evidence>
<keyword evidence="7" id="KW-0067">ATP-binding</keyword>
<evidence type="ECO:0000256" key="2">
    <source>
        <dbReference type="ARBA" id="ARBA00012438"/>
    </source>
</evidence>
<evidence type="ECO:0000256" key="7">
    <source>
        <dbReference type="ARBA" id="ARBA00022840"/>
    </source>
</evidence>
<feature type="domain" description="Histidine kinase" evidence="10">
    <location>
        <begin position="267"/>
        <end position="484"/>
    </location>
</feature>
<comment type="caution">
    <text evidence="11">The sequence shown here is derived from an EMBL/GenBank/DDBJ whole genome shotgun (WGS) entry which is preliminary data.</text>
</comment>
<feature type="transmembrane region" description="Helical" evidence="9">
    <location>
        <begin position="216"/>
        <end position="237"/>
    </location>
</feature>
<evidence type="ECO:0000256" key="6">
    <source>
        <dbReference type="ARBA" id="ARBA00022777"/>
    </source>
</evidence>
<keyword evidence="3" id="KW-0597">Phosphoprotein</keyword>
<keyword evidence="5" id="KW-0547">Nucleotide-binding</keyword>
<dbReference type="SMART" id="SM00388">
    <property type="entry name" value="HisKA"/>
    <property type="match status" value="1"/>
</dbReference>
<evidence type="ECO:0000256" key="5">
    <source>
        <dbReference type="ARBA" id="ARBA00022741"/>
    </source>
</evidence>
<dbReference type="SUPFAM" id="SSF47384">
    <property type="entry name" value="Homodimeric domain of signal transducing histidine kinase"/>
    <property type="match status" value="1"/>
</dbReference>
<dbReference type="InterPro" id="IPR036097">
    <property type="entry name" value="HisK_dim/P_sf"/>
</dbReference>
<dbReference type="Gene3D" id="1.10.287.130">
    <property type="match status" value="1"/>
</dbReference>
<dbReference type="RefSeq" id="WP_188707537.1">
    <property type="nucleotide sequence ID" value="NZ_BMIG01000003.1"/>
</dbReference>
<evidence type="ECO:0000256" key="3">
    <source>
        <dbReference type="ARBA" id="ARBA00022553"/>
    </source>
</evidence>
<reference evidence="11" key="2">
    <citation type="submission" date="2020-09" db="EMBL/GenBank/DDBJ databases">
        <authorList>
            <person name="Sun Q."/>
            <person name="Zhou Y."/>
        </authorList>
    </citation>
    <scope>NUCLEOTIDE SEQUENCE</scope>
    <source>
        <strain evidence="11">CGMCC 1.15322</strain>
    </source>
</reference>
<comment type="catalytic activity">
    <reaction evidence="1">
        <text>ATP + protein L-histidine = ADP + protein N-phospho-L-histidine.</text>
        <dbReference type="EC" id="2.7.13.3"/>
    </reaction>
</comment>
<dbReference type="PANTHER" id="PTHR43065:SF10">
    <property type="entry name" value="PEROXIDE STRESS-ACTIVATED HISTIDINE KINASE MAK3"/>
    <property type="match status" value="1"/>
</dbReference>
<evidence type="ECO:0000313" key="12">
    <source>
        <dbReference type="Proteomes" id="UP000620596"/>
    </source>
</evidence>
<keyword evidence="9" id="KW-1133">Transmembrane helix</keyword>
<dbReference type="Proteomes" id="UP000620596">
    <property type="component" value="Unassembled WGS sequence"/>
</dbReference>
<sequence>MRKAQQHRWVGLLLWGLITALGCVMLARMELAHQRDAFETDARIVHRLLSQRVVQHDAVMATLALLQPAAPASQPEQRLSALYPQILSVQRRDSGSSWPDERLRVAEALSRALRRPALAAVDFARGRYHLVLASEPTSYALQMDLRAVVPWSEWPMAPDTSAVRVLLEHEGQDWVLQPGRLGQGGWRFDFHKNLAAESQPFDVVAQRQIGWGELPWSWMLGWAALVAAALAGWLALLRQRVARQRAEELLRLGQVARLNTLGELAAGMAHELNQPLTALLANTQASTRLLDEVPPDMPTIRSAMAQAVEQARRASAVVSRLRRAVERPDLAAQLQTVDLQQAVRSALYLLEPEFRRREVLLFWDALPASVTVMAEPVALEQIIHNLLMNALQALEQVPVKERQLAVSVEAAAGRGEMAVTDSGPGITEEVLARIFEPFFTTREDGLGLGLSLCETLTAGMDGSLKAGHHAPRGAAFRLSLPLAPSAPKGKR</sequence>
<dbReference type="GO" id="GO:0000155">
    <property type="term" value="F:phosphorelay sensor kinase activity"/>
    <property type="evidence" value="ECO:0007669"/>
    <property type="project" value="InterPro"/>
</dbReference>
<evidence type="ECO:0000256" key="9">
    <source>
        <dbReference type="SAM" id="Phobius"/>
    </source>
</evidence>
<dbReference type="Gene3D" id="3.30.565.10">
    <property type="entry name" value="Histidine kinase-like ATPase, C-terminal domain"/>
    <property type="match status" value="1"/>
</dbReference>
<keyword evidence="6 11" id="KW-0418">Kinase</keyword>
<dbReference type="Pfam" id="PF00512">
    <property type="entry name" value="HisKA"/>
    <property type="match status" value="1"/>
</dbReference>
<dbReference type="InterPro" id="IPR036890">
    <property type="entry name" value="HATPase_C_sf"/>
</dbReference>
<dbReference type="PRINTS" id="PR00344">
    <property type="entry name" value="BCTRLSENSOR"/>
</dbReference>
<dbReference type="GO" id="GO:0005524">
    <property type="term" value="F:ATP binding"/>
    <property type="evidence" value="ECO:0007669"/>
    <property type="project" value="UniProtKB-KW"/>
</dbReference>
<keyword evidence="8" id="KW-0902">Two-component regulatory system</keyword>
<dbReference type="PROSITE" id="PS50109">
    <property type="entry name" value="HIS_KIN"/>
    <property type="match status" value="1"/>
</dbReference>
<dbReference type="SMART" id="SM00387">
    <property type="entry name" value="HATPase_c"/>
    <property type="match status" value="1"/>
</dbReference>
<gene>
    <name evidence="11" type="ORF">GCM10011496_13070</name>
</gene>
<dbReference type="InterPro" id="IPR003594">
    <property type="entry name" value="HATPase_dom"/>
</dbReference>
<dbReference type="PANTHER" id="PTHR43065">
    <property type="entry name" value="SENSOR HISTIDINE KINASE"/>
    <property type="match status" value="1"/>
</dbReference>
<accession>A0A916SEJ0</accession>
<keyword evidence="4" id="KW-0808">Transferase</keyword>
<keyword evidence="9" id="KW-0812">Transmembrane</keyword>
<evidence type="ECO:0000313" key="11">
    <source>
        <dbReference type="EMBL" id="GGA93417.1"/>
    </source>
</evidence>
<dbReference type="SUPFAM" id="SSF55874">
    <property type="entry name" value="ATPase domain of HSP90 chaperone/DNA topoisomerase II/histidine kinase"/>
    <property type="match status" value="1"/>
</dbReference>
<dbReference type="InterPro" id="IPR005467">
    <property type="entry name" value="His_kinase_dom"/>
</dbReference>
<dbReference type="EC" id="2.7.13.3" evidence="2"/>
<dbReference type="CDD" id="cd00082">
    <property type="entry name" value="HisKA"/>
    <property type="match status" value="1"/>
</dbReference>
<keyword evidence="9" id="KW-0472">Membrane</keyword>
<evidence type="ECO:0000256" key="8">
    <source>
        <dbReference type="ARBA" id="ARBA00023012"/>
    </source>
</evidence>